<dbReference type="SMART" id="SM00387">
    <property type="entry name" value="HATPase_c"/>
    <property type="match status" value="1"/>
</dbReference>
<organism evidence="13 14">
    <name type="scientific">Larkinella insperata</name>
    <dbReference type="NCBI Taxonomy" id="332158"/>
    <lineage>
        <taxon>Bacteria</taxon>
        <taxon>Pseudomonadati</taxon>
        <taxon>Bacteroidota</taxon>
        <taxon>Cytophagia</taxon>
        <taxon>Cytophagales</taxon>
        <taxon>Spirosomataceae</taxon>
        <taxon>Larkinella</taxon>
    </lineage>
</organism>
<gene>
    <name evidence="13" type="ORF">ACFQ4C_23250</name>
</gene>
<dbReference type="GO" id="GO:0005524">
    <property type="term" value="F:ATP binding"/>
    <property type="evidence" value="ECO:0007669"/>
    <property type="project" value="UniProtKB-KW"/>
</dbReference>
<evidence type="ECO:0000256" key="5">
    <source>
        <dbReference type="ARBA" id="ARBA00023125"/>
    </source>
</evidence>
<evidence type="ECO:0000256" key="4">
    <source>
        <dbReference type="ARBA" id="ARBA00023015"/>
    </source>
</evidence>
<keyword evidence="14" id="KW-1185">Reference proteome</keyword>
<evidence type="ECO:0000256" key="3">
    <source>
        <dbReference type="ARBA" id="ARBA00022553"/>
    </source>
</evidence>
<feature type="domain" description="Response regulatory" evidence="12">
    <location>
        <begin position="691"/>
        <end position="806"/>
    </location>
</feature>
<dbReference type="Gene3D" id="3.30.565.10">
    <property type="entry name" value="Histidine kinase-like ATPase, C-terminal domain"/>
    <property type="match status" value="1"/>
</dbReference>
<comment type="caution">
    <text evidence="13">The sequence shown here is derived from an EMBL/GenBank/DDBJ whole genome shotgun (WGS) entry which is preliminary data.</text>
</comment>
<evidence type="ECO:0000256" key="9">
    <source>
        <dbReference type="SAM" id="Phobius"/>
    </source>
</evidence>
<dbReference type="EC" id="2.7.13.3" evidence="2"/>
<dbReference type="InterPro" id="IPR008979">
    <property type="entry name" value="Galactose-bd-like_sf"/>
</dbReference>
<keyword evidence="13" id="KW-0547">Nucleotide-binding</keyword>
<dbReference type="Gene3D" id="2.60.120.260">
    <property type="entry name" value="Galactose-binding domain-like"/>
    <property type="match status" value="1"/>
</dbReference>
<keyword evidence="9" id="KW-0812">Transmembrane</keyword>
<evidence type="ECO:0000259" key="11">
    <source>
        <dbReference type="PROSITE" id="PS50109"/>
    </source>
</evidence>
<keyword evidence="9" id="KW-0472">Membrane</keyword>
<evidence type="ECO:0000313" key="13">
    <source>
        <dbReference type="EMBL" id="MFD1144062.1"/>
    </source>
</evidence>
<protein>
    <recommendedName>
        <fullName evidence="2">histidine kinase</fullName>
        <ecNumber evidence="2">2.7.13.3</ecNumber>
    </recommendedName>
</protein>
<dbReference type="InterPro" id="IPR005467">
    <property type="entry name" value="His_kinase_dom"/>
</dbReference>
<feature type="modified residue" description="4-aspartylphosphate" evidence="7">
    <location>
        <position position="739"/>
    </location>
</feature>
<dbReference type="InterPro" id="IPR003594">
    <property type="entry name" value="HATPase_dom"/>
</dbReference>
<evidence type="ECO:0000256" key="6">
    <source>
        <dbReference type="ARBA" id="ARBA00023163"/>
    </source>
</evidence>
<dbReference type="RefSeq" id="WP_265993406.1">
    <property type="nucleotide sequence ID" value="NZ_CP110973.1"/>
</dbReference>
<dbReference type="Gene3D" id="3.40.50.2300">
    <property type="match status" value="1"/>
</dbReference>
<dbReference type="Pfam" id="PF12833">
    <property type="entry name" value="HTH_18"/>
    <property type="match status" value="1"/>
</dbReference>
<dbReference type="Gene3D" id="1.10.10.60">
    <property type="entry name" value="Homeodomain-like"/>
    <property type="match status" value="1"/>
</dbReference>
<proteinExistence type="predicted"/>
<feature type="coiled-coil region" evidence="8">
    <location>
        <begin position="385"/>
        <end position="412"/>
    </location>
</feature>
<dbReference type="PRINTS" id="PR00344">
    <property type="entry name" value="BCTRLSENSOR"/>
</dbReference>
<dbReference type="PROSITE" id="PS50110">
    <property type="entry name" value="RESPONSE_REGULATORY"/>
    <property type="match status" value="1"/>
</dbReference>
<dbReference type="InterPro" id="IPR009057">
    <property type="entry name" value="Homeodomain-like_sf"/>
</dbReference>
<dbReference type="PROSITE" id="PS50109">
    <property type="entry name" value="HIS_KIN"/>
    <property type="match status" value="1"/>
</dbReference>
<comment type="catalytic activity">
    <reaction evidence="1">
        <text>ATP + protein L-histidine = ADP + protein N-phospho-L-histidine.</text>
        <dbReference type="EC" id="2.7.13.3"/>
    </reaction>
</comment>
<feature type="transmembrane region" description="Helical" evidence="9">
    <location>
        <begin position="201"/>
        <end position="225"/>
    </location>
</feature>
<feature type="domain" description="HTH araC/xylS-type" evidence="10">
    <location>
        <begin position="837"/>
        <end position="935"/>
    </location>
</feature>
<evidence type="ECO:0000256" key="8">
    <source>
        <dbReference type="SAM" id="Coils"/>
    </source>
</evidence>
<dbReference type="PANTHER" id="PTHR43547:SF2">
    <property type="entry name" value="HYBRID SIGNAL TRANSDUCTION HISTIDINE KINASE C"/>
    <property type="match status" value="1"/>
</dbReference>
<dbReference type="SUPFAM" id="SSF46689">
    <property type="entry name" value="Homeodomain-like"/>
    <property type="match status" value="1"/>
</dbReference>
<dbReference type="InterPro" id="IPR011623">
    <property type="entry name" value="7TMR_DISM_rcpt_extracell_dom1"/>
</dbReference>
<dbReference type="Pfam" id="PF02518">
    <property type="entry name" value="HATPase_c"/>
    <property type="match status" value="1"/>
</dbReference>
<feature type="transmembrane region" description="Helical" evidence="9">
    <location>
        <begin position="237"/>
        <end position="257"/>
    </location>
</feature>
<dbReference type="Pfam" id="PF00512">
    <property type="entry name" value="HisKA"/>
    <property type="match status" value="1"/>
</dbReference>
<dbReference type="SMART" id="SM00388">
    <property type="entry name" value="HisKA"/>
    <property type="match status" value="1"/>
</dbReference>
<evidence type="ECO:0000256" key="1">
    <source>
        <dbReference type="ARBA" id="ARBA00000085"/>
    </source>
</evidence>
<evidence type="ECO:0000256" key="2">
    <source>
        <dbReference type="ARBA" id="ARBA00012438"/>
    </source>
</evidence>
<keyword evidence="3 7" id="KW-0597">Phosphoprotein</keyword>
<dbReference type="InterPro" id="IPR011006">
    <property type="entry name" value="CheY-like_superfamily"/>
</dbReference>
<feature type="transmembrane region" description="Helical" evidence="9">
    <location>
        <begin position="288"/>
        <end position="310"/>
    </location>
</feature>
<keyword evidence="8" id="KW-0175">Coiled coil</keyword>
<dbReference type="CDD" id="cd00082">
    <property type="entry name" value="HisKA"/>
    <property type="match status" value="1"/>
</dbReference>
<evidence type="ECO:0000259" key="10">
    <source>
        <dbReference type="PROSITE" id="PS01124"/>
    </source>
</evidence>
<dbReference type="SMART" id="SM00342">
    <property type="entry name" value="HTH_ARAC"/>
    <property type="match status" value="1"/>
</dbReference>
<feature type="transmembrane region" description="Helical" evidence="9">
    <location>
        <begin position="170"/>
        <end position="189"/>
    </location>
</feature>
<keyword evidence="4" id="KW-0805">Transcription regulation</keyword>
<dbReference type="Proteomes" id="UP001597116">
    <property type="component" value="Unassembled WGS sequence"/>
</dbReference>
<dbReference type="Gene3D" id="1.10.287.130">
    <property type="match status" value="1"/>
</dbReference>
<dbReference type="SUPFAM" id="SSF55874">
    <property type="entry name" value="ATPase domain of HSP90 chaperone/DNA topoisomerase II/histidine kinase"/>
    <property type="match status" value="1"/>
</dbReference>
<dbReference type="EMBL" id="JBHTLP010000019">
    <property type="protein sequence ID" value="MFD1144062.1"/>
    <property type="molecule type" value="Genomic_DNA"/>
</dbReference>
<dbReference type="SUPFAM" id="SSF49785">
    <property type="entry name" value="Galactose-binding domain-like"/>
    <property type="match status" value="1"/>
</dbReference>
<sequence>MAQKGLLDLSSYAYHSDKAVALTGQWFFRWNQFTDPVSLVKSPTYFTVPGTWRTYTGNHPLYPRELGHCTYGLRIRLPESNQIWSLRIPPIRTAYKLYVNNQLVALSGQLAPGPATKPWTESKVVSFLIPDQEAFILIHVANYHFAYGGLRKPLQFGNPSVITQDREKSLLFSSSVIGALLIIGLYHLLLYALRPRDKAPLLFGILCLTIALRELFTAETVFFLFFPDVDWALAFKALYSTFPIGIISLTLYLHTLFPTLVSPVVRRIIIVINLTFLALVVSTPATTYAAWATLISPLAVLECGFFLWIAVRAAQLKKEGGLILLCDMALLTFCVLNDILHQSHVIHSFFLLSSSLFIFTICQSLLLAIRFYTSFRKTEALTVELQTANQTIEQTILQRQDAEQRKEMEEMKTHFFSNITHELRTPLTLIISPVEQWLQTLSNPSATLDKTPLQNTLTMVNRNARRLLQLINQLLDLSKLDAGHLKVRELPGNLAAFLDDLVNSFQLTAEAKEIRLHFEPLLIPEQVLFDDDKWGKICSNLVSNALKYTPNGGSVWVRLATEPTGLNGHFALRLSVADTGYGIASDQIPYIFNRFYQGDDSRNRSFEGTGIGLALVKELTDLLNGKLTVESQVGRGTTITATFPVRHPYADHPFLHSPLLTNLHKAEAPIATSPLPTAKISPNAGDQQAPFLLVVEDNDDLRQFIAEHLTGAYRVKTAIDGQEAWQICQKELPDLVISDIMLPVLDGYQFCRLIRQTALTNHIAVILLTAKAAAESKIEGLTAGANDYLTKPFDLLELQLRVDNLLHYQATLRDFYRLQLTKPADAALPVQDHPFLSQLYQTLEKHLDNATLTVDELALEVGMSSRTLNRKLASVLGMTASEFIRNYRLRKSAELLKAGHSVSETAYLVGFESPSYFGQCFKELFALSPSDYIRSVLSEN</sequence>
<feature type="transmembrane region" description="Helical" evidence="9">
    <location>
        <begin position="264"/>
        <end position="282"/>
    </location>
</feature>
<feature type="domain" description="Histidine kinase" evidence="11">
    <location>
        <begin position="418"/>
        <end position="647"/>
    </location>
</feature>
<dbReference type="PROSITE" id="PS00041">
    <property type="entry name" value="HTH_ARAC_FAMILY_1"/>
    <property type="match status" value="1"/>
</dbReference>
<dbReference type="InterPro" id="IPR036097">
    <property type="entry name" value="HisK_dim/P_sf"/>
</dbReference>
<feature type="transmembrane region" description="Helical" evidence="9">
    <location>
        <begin position="322"/>
        <end position="340"/>
    </location>
</feature>
<evidence type="ECO:0000256" key="7">
    <source>
        <dbReference type="PROSITE-ProRule" id="PRU00169"/>
    </source>
</evidence>
<dbReference type="SUPFAM" id="SSF47384">
    <property type="entry name" value="Homodimeric domain of signal transducing histidine kinase"/>
    <property type="match status" value="1"/>
</dbReference>
<keyword evidence="13" id="KW-0067">ATP-binding</keyword>
<reference evidence="14" key="1">
    <citation type="journal article" date="2019" name="Int. J. Syst. Evol. Microbiol.">
        <title>The Global Catalogue of Microorganisms (GCM) 10K type strain sequencing project: providing services to taxonomists for standard genome sequencing and annotation.</title>
        <authorList>
            <consortium name="The Broad Institute Genomics Platform"/>
            <consortium name="The Broad Institute Genome Sequencing Center for Infectious Disease"/>
            <person name="Wu L."/>
            <person name="Ma J."/>
        </authorList>
    </citation>
    <scope>NUCLEOTIDE SEQUENCE [LARGE SCALE GENOMIC DNA]</scope>
    <source>
        <strain evidence="14">CCUG 55608</strain>
    </source>
</reference>
<keyword evidence="5" id="KW-0238">DNA-binding</keyword>
<dbReference type="InterPro" id="IPR003661">
    <property type="entry name" value="HisK_dim/P_dom"/>
</dbReference>
<feature type="transmembrane region" description="Helical" evidence="9">
    <location>
        <begin position="346"/>
        <end position="369"/>
    </location>
</feature>
<dbReference type="InterPro" id="IPR004358">
    <property type="entry name" value="Sig_transdc_His_kin-like_C"/>
</dbReference>
<dbReference type="InterPro" id="IPR036890">
    <property type="entry name" value="HATPase_C_sf"/>
</dbReference>
<keyword evidence="6" id="KW-0804">Transcription</keyword>
<keyword evidence="9" id="KW-1133">Transmembrane helix</keyword>
<dbReference type="SUPFAM" id="SSF52172">
    <property type="entry name" value="CheY-like"/>
    <property type="match status" value="1"/>
</dbReference>
<name>A0ABW3Q9H2_9BACT</name>
<accession>A0ABW3Q9H2</accession>
<dbReference type="CDD" id="cd17574">
    <property type="entry name" value="REC_OmpR"/>
    <property type="match status" value="1"/>
</dbReference>
<dbReference type="InterPro" id="IPR018062">
    <property type="entry name" value="HTH_AraC-typ_CS"/>
</dbReference>
<dbReference type="PROSITE" id="PS01124">
    <property type="entry name" value="HTH_ARAC_FAMILY_2"/>
    <property type="match status" value="1"/>
</dbReference>
<evidence type="ECO:0000259" key="12">
    <source>
        <dbReference type="PROSITE" id="PS50110"/>
    </source>
</evidence>
<dbReference type="InterPro" id="IPR001789">
    <property type="entry name" value="Sig_transdc_resp-reg_receiver"/>
</dbReference>
<dbReference type="Pfam" id="PF07695">
    <property type="entry name" value="7TMR-DISM_7TM"/>
    <property type="match status" value="1"/>
</dbReference>
<dbReference type="InterPro" id="IPR018060">
    <property type="entry name" value="HTH_AraC"/>
</dbReference>
<dbReference type="SMART" id="SM00448">
    <property type="entry name" value="REC"/>
    <property type="match status" value="1"/>
</dbReference>
<dbReference type="Pfam" id="PF00072">
    <property type="entry name" value="Response_reg"/>
    <property type="match status" value="1"/>
</dbReference>
<evidence type="ECO:0000313" key="14">
    <source>
        <dbReference type="Proteomes" id="UP001597116"/>
    </source>
</evidence>
<dbReference type="PANTHER" id="PTHR43547">
    <property type="entry name" value="TWO-COMPONENT HISTIDINE KINASE"/>
    <property type="match status" value="1"/>
</dbReference>